<comment type="subcellular location">
    <subcellularLocation>
        <location evidence="1">Cell inner membrane</location>
        <topology evidence="1">Peripheral membrane protein</topology>
    </subcellularLocation>
</comment>
<dbReference type="PANTHER" id="PTHR43297">
    <property type="entry name" value="OLIGOPEPTIDE TRANSPORT ATP-BINDING PROTEIN APPD"/>
    <property type="match status" value="1"/>
</dbReference>
<evidence type="ECO:0000256" key="5">
    <source>
        <dbReference type="ARBA" id="ARBA00022519"/>
    </source>
</evidence>
<evidence type="ECO:0000256" key="9">
    <source>
        <dbReference type="ARBA" id="ARBA00022927"/>
    </source>
</evidence>
<evidence type="ECO:0000256" key="8">
    <source>
        <dbReference type="ARBA" id="ARBA00022856"/>
    </source>
</evidence>
<accession>A0A248UBZ7</accession>
<evidence type="ECO:0000256" key="11">
    <source>
        <dbReference type="ARBA" id="ARBA00023136"/>
    </source>
</evidence>
<dbReference type="GO" id="GO:0016887">
    <property type="term" value="F:ATP hydrolysis activity"/>
    <property type="evidence" value="ECO:0007669"/>
    <property type="project" value="InterPro"/>
</dbReference>
<keyword evidence="5" id="KW-0997">Cell inner membrane</keyword>
<dbReference type="InterPro" id="IPR003593">
    <property type="entry name" value="AAA+_ATPase"/>
</dbReference>
<dbReference type="InterPro" id="IPR003439">
    <property type="entry name" value="ABC_transporter-like_ATP-bd"/>
</dbReference>
<dbReference type="GO" id="GO:0015031">
    <property type="term" value="P:protein transport"/>
    <property type="evidence" value="ECO:0007669"/>
    <property type="project" value="UniProtKB-KW"/>
</dbReference>
<dbReference type="NCBIfam" id="TIGR01727">
    <property type="entry name" value="oligo_HPY"/>
    <property type="match status" value="1"/>
</dbReference>
<dbReference type="KEGG" id="och:CES85_4724"/>
<evidence type="ECO:0000256" key="2">
    <source>
        <dbReference type="ARBA" id="ARBA00005417"/>
    </source>
</evidence>
<comment type="function">
    <text evidence="12">Probably part of an ABC transporter complex that could be involved in peptide import. Probably responsible for energy coupling to the transport system.</text>
</comment>
<evidence type="ECO:0000259" key="13">
    <source>
        <dbReference type="PROSITE" id="PS50893"/>
    </source>
</evidence>
<keyword evidence="10" id="KW-1278">Translocase</keyword>
<evidence type="ECO:0000256" key="6">
    <source>
        <dbReference type="ARBA" id="ARBA00022741"/>
    </source>
</evidence>
<dbReference type="InterPro" id="IPR050388">
    <property type="entry name" value="ABC_Ni/Peptide_Import"/>
</dbReference>
<dbReference type="PANTHER" id="PTHR43297:SF2">
    <property type="entry name" value="DIPEPTIDE TRANSPORT ATP-BINDING PROTEIN DPPD"/>
    <property type="match status" value="1"/>
</dbReference>
<dbReference type="Gene3D" id="3.40.50.300">
    <property type="entry name" value="P-loop containing nucleotide triphosphate hydrolases"/>
    <property type="match status" value="1"/>
</dbReference>
<dbReference type="Proteomes" id="UP000215256">
    <property type="component" value="Chromosome 2"/>
</dbReference>
<evidence type="ECO:0000256" key="4">
    <source>
        <dbReference type="ARBA" id="ARBA00022475"/>
    </source>
</evidence>
<evidence type="ECO:0000256" key="10">
    <source>
        <dbReference type="ARBA" id="ARBA00022967"/>
    </source>
</evidence>
<dbReference type="GO" id="GO:0005886">
    <property type="term" value="C:plasma membrane"/>
    <property type="evidence" value="ECO:0007669"/>
    <property type="project" value="UniProtKB-SubCell"/>
</dbReference>
<evidence type="ECO:0000256" key="1">
    <source>
        <dbReference type="ARBA" id="ARBA00004417"/>
    </source>
</evidence>
<dbReference type="PROSITE" id="PS00211">
    <property type="entry name" value="ABC_TRANSPORTER_1"/>
    <property type="match status" value="1"/>
</dbReference>
<feature type="domain" description="ABC transporter" evidence="13">
    <location>
        <begin position="6"/>
        <end position="252"/>
    </location>
</feature>
<name>A0A248UBZ7_9HYPH</name>
<dbReference type="GO" id="GO:0005524">
    <property type="term" value="F:ATP binding"/>
    <property type="evidence" value="ECO:0007669"/>
    <property type="project" value="UniProtKB-KW"/>
</dbReference>
<keyword evidence="6" id="KW-0547">Nucleotide-binding</keyword>
<organism evidence="14 15">
    <name type="scientific">Ochrobactrum quorumnocens</name>
    <dbReference type="NCBI Taxonomy" id="271865"/>
    <lineage>
        <taxon>Bacteria</taxon>
        <taxon>Pseudomonadati</taxon>
        <taxon>Pseudomonadota</taxon>
        <taxon>Alphaproteobacteria</taxon>
        <taxon>Hyphomicrobiales</taxon>
        <taxon>Brucellaceae</taxon>
        <taxon>Brucella/Ochrobactrum group</taxon>
        <taxon>Ochrobactrum</taxon>
    </lineage>
</organism>
<dbReference type="AlphaFoldDB" id="A0A248UBZ7"/>
<dbReference type="InterPro" id="IPR013563">
    <property type="entry name" value="Oligopep_ABC_C"/>
</dbReference>
<dbReference type="GO" id="GO:0055085">
    <property type="term" value="P:transmembrane transport"/>
    <property type="evidence" value="ECO:0007669"/>
    <property type="project" value="UniProtKB-ARBA"/>
</dbReference>
<dbReference type="Pfam" id="PF00005">
    <property type="entry name" value="ABC_tran"/>
    <property type="match status" value="1"/>
</dbReference>
<dbReference type="OrthoDB" id="9815712at2"/>
<dbReference type="RefSeq" id="WP_095444809.1">
    <property type="nucleotide sequence ID" value="NZ_CP022603.1"/>
</dbReference>
<proteinExistence type="inferred from homology"/>
<dbReference type="SUPFAM" id="SSF52540">
    <property type="entry name" value="P-loop containing nucleoside triphosphate hydrolases"/>
    <property type="match status" value="1"/>
</dbReference>
<comment type="similarity">
    <text evidence="2">Belongs to the ABC transporter superfamily.</text>
</comment>
<keyword evidence="8" id="KW-0571">Peptide transport</keyword>
<keyword evidence="4" id="KW-1003">Cell membrane</keyword>
<dbReference type="InterPro" id="IPR027417">
    <property type="entry name" value="P-loop_NTPase"/>
</dbReference>
<protein>
    <submittedName>
        <fullName evidence="14">Oligopeptide/dipeptide ABC transporter, ATP-binding, C-terminal domain protein</fullName>
    </submittedName>
</protein>
<sequence>MTNPVLIVDELVVHIAGQPVVDGVSFQVNESEILSVVGESGCGKSLTAFSVMGLLPKVANIASGRIMFGEHDLVDTSEKTKRNLRGNDLAMIFQEPVASLNPLMKIGRQIEESLVVHRNLSGKKARHAAIAMLEEVGIPEPEIRFGQYPFELSGGMCQRAMIAMALICRPRLLIADEPTTALDVTIQAQILDLMKKLRDETGTAILLITHDMGVVADMADRVAVMYAGRVIEQAPVDAIFSGQEHPYTRLLLSTIPRLEGEPKTYLPTIEGIVPDIGSWPDGCRFAPRCPISEDQCRKHVPPLSARIDIGAAACWRSQQVGSLV</sequence>
<gene>
    <name evidence="14" type="ORF">CES85_4724</name>
</gene>
<dbReference type="Pfam" id="PF08352">
    <property type="entry name" value="oligo_HPY"/>
    <property type="match status" value="1"/>
</dbReference>
<dbReference type="InterPro" id="IPR017871">
    <property type="entry name" value="ABC_transporter-like_CS"/>
</dbReference>
<reference evidence="14 15" key="1">
    <citation type="submission" date="2017-07" db="EMBL/GenBank/DDBJ databases">
        <title>Phylogenetic study on the rhizospheric bacterium Ochrobactrum sp. A44.</title>
        <authorList>
            <person name="Krzyzanowska D.M."/>
            <person name="Ossowicki A."/>
            <person name="Rajewska M."/>
            <person name="Maciag T."/>
            <person name="Kaczynski Z."/>
            <person name="Czerwicka M."/>
            <person name="Jafra S."/>
        </authorList>
    </citation>
    <scope>NUCLEOTIDE SEQUENCE [LARGE SCALE GENOMIC DNA]</scope>
    <source>
        <strain evidence="14 15">A44</strain>
    </source>
</reference>
<evidence type="ECO:0000313" key="14">
    <source>
        <dbReference type="EMBL" id="ASV83941.1"/>
    </source>
</evidence>
<dbReference type="EMBL" id="CP022603">
    <property type="protein sequence ID" value="ASV83941.1"/>
    <property type="molecule type" value="Genomic_DNA"/>
</dbReference>
<keyword evidence="3" id="KW-0813">Transport</keyword>
<dbReference type="GO" id="GO:0015833">
    <property type="term" value="P:peptide transport"/>
    <property type="evidence" value="ECO:0007669"/>
    <property type="project" value="UniProtKB-KW"/>
</dbReference>
<dbReference type="SMART" id="SM00382">
    <property type="entry name" value="AAA"/>
    <property type="match status" value="1"/>
</dbReference>
<keyword evidence="7 14" id="KW-0067">ATP-binding</keyword>
<evidence type="ECO:0000256" key="12">
    <source>
        <dbReference type="ARBA" id="ARBA00025070"/>
    </source>
</evidence>
<keyword evidence="9" id="KW-0653">Protein transport</keyword>
<dbReference type="PROSITE" id="PS50893">
    <property type="entry name" value="ABC_TRANSPORTER_2"/>
    <property type="match status" value="1"/>
</dbReference>
<dbReference type="FunFam" id="3.40.50.300:FF:000016">
    <property type="entry name" value="Oligopeptide ABC transporter ATP-binding component"/>
    <property type="match status" value="1"/>
</dbReference>
<keyword evidence="11" id="KW-0472">Membrane</keyword>
<evidence type="ECO:0000256" key="7">
    <source>
        <dbReference type="ARBA" id="ARBA00022840"/>
    </source>
</evidence>
<evidence type="ECO:0000256" key="3">
    <source>
        <dbReference type="ARBA" id="ARBA00022448"/>
    </source>
</evidence>
<evidence type="ECO:0000313" key="15">
    <source>
        <dbReference type="Proteomes" id="UP000215256"/>
    </source>
</evidence>
<dbReference type="CDD" id="cd03257">
    <property type="entry name" value="ABC_NikE_OppD_transporters"/>
    <property type="match status" value="1"/>
</dbReference>